<evidence type="ECO:0000256" key="1">
    <source>
        <dbReference type="SAM" id="Phobius"/>
    </source>
</evidence>
<reference evidence="2" key="2">
    <citation type="submission" date="2020-06" db="EMBL/GenBank/DDBJ databases">
        <title>Helianthus annuus Genome sequencing and assembly Release 2.</title>
        <authorList>
            <person name="Gouzy J."/>
            <person name="Langlade N."/>
            <person name="Munos S."/>
        </authorList>
    </citation>
    <scope>NUCLEOTIDE SEQUENCE</scope>
    <source>
        <tissue evidence="2">Leaves</tissue>
    </source>
</reference>
<dbReference type="Gramene" id="mRNA:HanXRQr2_Chr16g0734711">
    <property type="protein sequence ID" value="CDS:HanXRQr2_Chr16g0734711.1"/>
    <property type="gene ID" value="HanXRQr2_Chr16g0734711"/>
</dbReference>
<keyword evidence="3" id="KW-1185">Reference proteome</keyword>
<evidence type="ECO:0000313" key="2">
    <source>
        <dbReference type="EMBL" id="KAF5758894.1"/>
    </source>
</evidence>
<sequence>MFGRLLFGGNELEAIFRDLEQRKQYLIIFLTIFHLKTLSIFLLVKLVNNISFPFCYDVS</sequence>
<proteinExistence type="predicted"/>
<gene>
    <name evidence="2" type="ORF">HanXRQr2_Chr16g0734711</name>
</gene>
<feature type="transmembrane region" description="Helical" evidence="1">
    <location>
        <begin position="25"/>
        <end position="44"/>
    </location>
</feature>
<protein>
    <submittedName>
        <fullName evidence="2">Uncharacterized protein</fullName>
    </submittedName>
</protein>
<dbReference type="EMBL" id="MNCJ02000331">
    <property type="protein sequence ID" value="KAF5758894.1"/>
    <property type="molecule type" value="Genomic_DNA"/>
</dbReference>
<keyword evidence="1" id="KW-0472">Membrane</keyword>
<keyword evidence="1" id="KW-0812">Transmembrane</keyword>
<keyword evidence="1" id="KW-1133">Transmembrane helix</keyword>
<organism evidence="2 3">
    <name type="scientific">Helianthus annuus</name>
    <name type="common">Common sunflower</name>
    <dbReference type="NCBI Taxonomy" id="4232"/>
    <lineage>
        <taxon>Eukaryota</taxon>
        <taxon>Viridiplantae</taxon>
        <taxon>Streptophyta</taxon>
        <taxon>Embryophyta</taxon>
        <taxon>Tracheophyta</taxon>
        <taxon>Spermatophyta</taxon>
        <taxon>Magnoliopsida</taxon>
        <taxon>eudicotyledons</taxon>
        <taxon>Gunneridae</taxon>
        <taxon>Pentapetalae</taxon>
        <taxon>asterids</taxon>
        <taxon>campanulids</taxon>
        <taxon>Asterales</taxon>
        <taxon>Asteraceae</taxon>
        <taxon>Asteroideae</taxon>
        <taxon>Heliantheae alliance</taxon>
        <taxon>Heliantheae</taxon>
        <taxon>Helianthus</taxon>
    </lineage>
</organism>
<reference evidence="2" key="1">
    <citation type="journal article" date="2017" name="Nature">
        <title>The sunflower genome provides insights into oil metabolism, flowering and Asterid evolution.</title>
        <authorList>
            <person name="Badouin H."/>
            <person name="Gouzy J."/>
            <person name="Grassa C.J."/>
            <person name="Murat F."/>
            <person name="Staton S.E."/>
            <person name="Cottret L."/>
            <person name="Lelandais-Briere C."/>
            <person name="Owens G.L."/>
            <person name="Carrere S."/>
            <person name="Mayjonade B."/>
            <person name="Legrand L."/>
            <person name="Gill N."/>
            <person name="Kane N.C."/>
            <person name="Bowers J.E."/>
            <person name="Hubner S."/>
            <person name="Bellec A."/>
            <person name="Berard A."/>
            <person name="Berges H."/>
            <person name="Blanchet N."/>
            <person name="Boniface M.C."/>
            <person name="Brunel D."/>
            <person name="Catrice O."/>
            <person name="Chaidir N."/>
            <person name="Claudel C."/>
            <person name="Donnadieu C."/>
            <person name="Faraut T."/>
            <person name="Fievet G."/>
            <person name="Helmstetter N."/>
            <person name="King M."/>
            <person name="Knapp S.J."/>
            <person name="Lai Z."/>
            <person name="Le Paslier M.C."/>
            <person name="Lippi Y."/>
            <person name="Lorenzon L."/>
            <person name="Mandel J.R."/>
            <person name="Marage G."/>
            <person name="Marchand G."/>
            <person name="Marquand E."/>
            <person name="Bret-Mestries E."/>
            <person name="Morien E."/>
            <person name="Nambeesan S."/>
            <person name="Nguyen T."/>
            <person name="Pegot-Espagnet P."/>
            <person name="Pouilly N."/>
            <person name="Raftis F."/>
            <person name="Sallet E."/>
            <person name="Schiex T."/>
            <person name="Thomas J."/>
            <person name="Vandecasteele C."/>
            <person name="Vares D."/>
            <person name="Vear F."/>
            <person name="Vautrin S."/>
            <person name="Crespi M."/>
            <person name="Mangin B."/>
            <person name="Burke J.M."/>
            <person name="Salse J."/>
            <person name="Munos S."/>
            <person name="Vincourt P."/>
            <person name="Rieseberg L.H."/>
            <person name="Langlade N.B."/>
        </authorList>
    </citation>
    <scope>NUCLEOTIDE SEQUENCE</scope>
    <source>
        <tissue evidence="2">Leaves</tissue>
    </source>
</reference>
<accession>A0A9K3DPD6</accession>
<name>A0A9K3DPD6_HELAN</name>
<dbReference type="AlphaFoldDB" id="A0A9K3DPD6"/>
<dbReference type="Proteomes" id="UP000215914">
    <property type="component" value="Unassembled WGS sequence"/>
</dbReference>
<evidence type="ECO:0000313" key="3">
    <source>
        <dbReference type="Proteomes" id="UP000215914"/>
    </source>
</evidence>
<comment type="caution">
    <text evidence="2">The sequence shown here is derived from an EMBL/GenBank/DDBJ whole genome shotgun (WGS) entry which is preliminary data.</text>
</comment>